<dbReference type="Proteomes" id="UP000664144">
    <property type="component" value="Unassembled WGS sequence"/>
</dbReference>
<keyword evidence="2" id="KW-1185">Reference proteome</keyword>
<dbReference type="AlphaFoldDB" id="A0A939EZS8"/>
<reference evidence="1" key="1">
    <citation type="submission" date="2021-03" db="EMBL/GenBank/DDBJ databases">
        <authorList>
            <person name="Kim M.K."/>
        </authorList>
    </citation>
    <scope>NUCLEOTIDE SEQUENCE</scope>
    <source>
        <strain evidence="1">BT186</strain>
    </source>
</reference>
<gene>
    <name evidence="1" type="ORF">J0X19_21290</name>
</gene>
<protein>
    <submittedName>
        <fullName evidence="1">Uncharacterized protein</fullName>
    </submittedName>
</protein>
<sequence>MKESTDFSPSWIRLAALPEERTMWDFDAYYQRVHPLVPNVPEPVLEQWIHGLQDEYVTRRNYAWLDYDHLDFSLEQWSTQDLLNLYVVEAYRDCVETRERCQAFDEFCCTKRDLAHWKEQGTWRTPPVVLDVTSLGTLPLEKELVAPHQLIEGHNRLGYLHAMAGMVQQGRAELAAKHGVWVLRQPSPSK</sequence>
<proteinExistence type="predicted"/>
<evidence type="ECO:0000313" key="1">
    <source>
        <dbReference type="EMBL" id="MBO0360510.1"/>
    </source>
</evidence>
<evidence type="ECO:0000313" key="2">
    <source>
        <dbReference type="Proteomes" id="UP000664144"/>
    </source>
</evidence>
<name>A0A939EZS8_9BACT</name>
<organism evidence="1 2">
    <name type="scientific">Hymenobacter telluris</name>
    <dbReference type="NCBI Taxonomy" id="2816474"/>
    <lineage>
        <taxon>Bacteria</taxon>
        <taxon>Pseudomonadati</taxon>
        <taxon>Bacteroidota</taxon>
        <taxon>Cytophagia</taxon>
        <taxon>Cytophagales</taxon>
        <taxon>Hymenobacteraceae</taxon>
        <taxon>Hymenobacter</taxon>
    </lineage>
</organism>
<comment type="caution">
    <text evidence="1">The sequence shown here is derived from an EMBL/GenBank/DDBJ whole genome shotgun (WGS) entry which is preliminary data.</text>
</comment>
<accession>A0A939EZS8</accession>
<dbReference type="EMBL" id="JAFLQZ010000019">
    <property type="protein sequence ID" value="MBO0360510.1"/>
    <property type="molecule type" value="Genomic_DNA"/>
</dbReference>
<dbReference type="RefSeq" id="WP_206986431.1">
    <property type="nucleotide sequence ID" value="NZ_JAFLQZ010000019.1"/>
</dbReference>